<feature type="compositionally biased region" description="Gly residues" evidence="1">
    <location>
        <begin position="1"/>
        <end position="15"/>
    </location>
</feature>
<protein>
    <submittedName>
        <fullName evidence="2">Uncharacterized protein</fullName>
    </submittedName>
</protein>
<feature type="non-terminal residue" evidence="2">
    <location>
        <position position="106"/>
    </location>
</feature>
<name>A0A6J4UHW4_9BACT</name>
<proteinExistence type="predicted"/>
<accession>A0A6J4UHW4</accession>
<gene>
    <name evidence="2" type="ORF">AVDCRST_MAG49-1572</name>
</gene>
<feature type="region of interest" description="Disordered" evidence="1">
    <location>
        <begin position="1"/>
        <end position="51"/>
    </location>
</feature>
<sequence length="106" mass="10711">AGRAPGCGGRGGADAPGGRLRSRRLGGGAVPRRRPVALGPGRPGLRDLDHRGDALRRAGGGDVRRWLGWFGGHGHPGRRGRSQRAGGSSGCGAGEGRQVCCGDPSL</sequence>
<evidence type="ECO:0000313" key="2">
    <source>
        <dbReference type="EMBL" id="CAA9548524.1"/>
    </source>
</evidence>
<dbReference type="AlphaFoldDB" id="A0A6J4UHW4"/>
<dbReference type="EMBL" id="CADCWG010000098">
    <property type="protein sequence ID" value="CAA9548524.1"/>
    <property type="molecule type" value="Genomic_DNA"/>
</dbReference>
<feature type="region of interest" description="Disordered" evidence="1">
    <location>
        <begin position="71"/>
        <end position="96"/>
    </location>
</feature>
<feature type="non-terminal residue" evidence="2">
    <location>
        <position position="1"/>
    </location>
</feature>
<organism evidence="2">
    <name type="scientific">uncultured Thermomicrobiales bacterium</name>
    <dbReference type="NCBI Taxonomy" id="1645740"/>
    <lineage>
        <taxon>Bacteria</taxon>
        <taxon>Pseudomonadati</taxon>
        <taxon>Thermomicrobiota</taxon>
        <taxon>Thermomicrobia</taxon>
        <taxon>Thermomicrobiales</taxon>
        <taxon>environmental samples</taxon>
    </lineage>
</organism>
<reference evidence="2" key="1">
    <citation type="submission" date="2020-02" db="EMBL/GenBank/DDBJ databases">
        <authorList>
            <person name="Meier V. D."/>
        </authorList>
    </citation>
    <scope>NUCLEOTIDE SEQUENCE</scope>
    <source>
        <strain evidence="2">AVDCRST_MAG49</strain>
    </source>
</reference>
<evidence type="ECO:0000256" key="1">
    <source>
        <dbReference type="SAM" id="MobiDB-lite"/>
    </source>
</evidence>